<dbReference type="InterPro" id="IPR045340">
    <property type="entry name" value="DUF6533"/>
</dbReference>
<feature type="transmembrane region" description="Helical" evidence="2">
    <location>
        <begin position="219"/>
        <end position="239"/>
    </location>
</feature>
<keyword evidence="2" id="KW-1133">Transmembrane helix</keyword>
<keyword evidence="5" id="KW-1185">Reference proteome</keyword>
<feature type="compositionally biased region" description="Polar residues" evidence="1">
    <location>
        <begin position="429"/>
        <end position="450"/>
    </location>
</feature>
<evidence type="ECO:0000313" key="5">
    <source>
        <dbReference type="Proteomes" id="UP000054270"/>
    </source>
</evidence>
<accession>A0A0D2KRU8</accession>
<protein>
    <recommendedName>
        <fullName evidence="3">DUF6533 domain-containing protein</fullName>
    </recommendedName>
</protein>
<proteinExistence type="predicted"/>
<dbReference type="STRING" id="945553.A0A0D2KRU8"/>
<sequence length="478" mass="52723">MTIPSHMLPSGNSVMHAAASMGTTDAGVNYSCVAALIGIALDYVDTMQEEAQYIWKPLRIDLPKMMYLASRYLSFVFQLFIVVTSSMSDREGSNGHVPVDVCRRRFTFLTFAAYTINVIGNANLMQRAYNLNMRSRKVLIFLSVLVMAEYGTAAAFGINTIKMFVFDKRCNATNVPWTIFITMTPKIFLQGAIWALTYSKPERGSEALRGDNKFNGGKWTWFMFHGLTVIFIPLAFTRQCVRPDLVFSWPITIMSIGTCRLVLSSEKIRHDLMWNMNPHRPSGSVPVASADANTYDNNAVSRVTAWSTDEPASPPITLTTLTWSDLDDWHNAEESGLPSDTGITFDGQHSGDSNSHIDIGSERTSSSMDSVALRAYWDELYSTTVSRSAVWLGGHGVDVGAAQPASPAISLPSLTWRASDLDHDAEGSRMSSDTGSVFDGDQQSGGSSDRMSIEIGSAHTSSSMDSVTQRAYWRELYT</sequence>
<gene>
    <name evidence="4" type="ORF">HYPSUDRAFT_46467</name>
</gene>
<feature type="region of interest" description="Disordered" evidence="1">
    <location>
        <begin position="424"/>
        <end position="462"/>
    </location>
</feature>
<feature type="region of interest" description="Disordered" evidence="1">
    <location>
        <begin position="335"/>
        <end position="363"/>
    </location>
</feature>
<feature type="transmembrane region" description="Helical" evidence="2">
    <location>
        <begin position="106"/>
        <end position="126"/>
    </location>
</feature>
<feature type="domain" description="DUF6533" evidence="3">
    <location>
        <begin position="30"/>
        <end position="75"/>
    </location>
</feature>
<organism evidence="4 5">
    <name type="scientific">Hypholoma sublateritium (strain FD-334 SS-4)</name>
    <dbReference type="NCBI Taxonomy" id="945553"/>
    <lineage>
        <taxon>Eukaryota</taxon>
        <taxon>Fungi</taxon>
        <taxon>Dikarya</taxon>
        <taxon>Basidiomycota</taxon>
        <taxon>Agaricomycotina</taxon>
        <taxon>Agaricomycetes</taxon>
        <taxon>Agaricomycetidae</taxon>
        <taxon>Agaricales</taxon>
        <taxon>Agaricineae</taxon>
        <taxon>Strophariaceae</taxon>
        <taxon>Hypholoma</taxon>
    </lineage>
</organism>
<evidence type="ECO:0000259" key="3">
    <source>
        <dbReference type="Pfam" id="PF20151"/>
    </source>
</evidence>
<feature type="compositionally biased region" description="Polar residues" evidence="1">
    <location>
        <begin position="350"/>
        <end position="363"/>
    </location>
</feature>
<feature type="transmembrane region" description="Helical" evidence="2">
    <location>
        <begin position="138"/>
        <end position="158"/>
    </location>
</feature>
<keyword evidence="2" id="KW-0812">Transmembrane</keyword>
<dbReference type="OrthoDB" id="3206101at2759"/>
<feature type="transmembrane region" description="Helical" evidence="2">
    <location>
        <begin position="65"/>
        <end position="86"/>
    </location>
</feature>
<feature type="transmembrane region" description="Helical" evidence="2">
    <location>
        <begin position="178"/>
        <end position="198"/>
    </location>
</feature>
<feature type="non-terminal residue" evidence="4">
    <location>
        <position position="478"/>
    </location>
</feature>
<reference evidence="5" key="1">
    <citation type="submission" date="2014-04" db="EMBL/GenBank/DDBJ databases">
        <title>Evolutionary Origins and Diversification of the Mycorrhizal Mutualists.</title>
        <authorList>
            <consortium name="DOE Joint Genome Institute"/>
            <consortium name="Mycorrhizal Genomics Consortium"/>
            <person name="Kohler A."/>
            <person name="Kuo A."/>
            <person name="Nagy L.G."/>
            <person name="Floudas D."/>
            <person name="Copeland A."/>
            <person name="Barry K.W."/>
            <person name="Cichocki N."/>
            <person name="Veneault-Fourrey C."/>
            <person name="LaButti K."/>
            <person name="Lindquist E.A."/>
            <person name="Lipzen A."/>
            <person name="Lundell T."/>
            <person name="Morin E."/>
            <person name="Murat C."/>
            <person name="Riley R."/>
            <person name="Ohm R."/>
            <person name="Sun H."/>
            <person name="Tunlid A."/>
            <person name="Henrissat B."/>
            <person name="Grigoriev I.V."/>
            <person name="Hibbett D.S."/>
            <person name="Martin F."/>
        </authorList>
    </citation>
    <scope>NUCLEOTIDE SEQUENCE [LARGE SCALE GENOMIC DNA]</scope>
    <source>
        <strain evidence="5">FD-334 SS-4</strain>
    </source>
</reference>
<name>A0A0D2KRU8_HYPSF</name>
<evidence type="ECO:0000256" key="2">
    <source>
        <dbReference type="SAM" id="Phobius"/>
    </source>
</evidence>
<evidence type="ECO:0000256" key="1">
    <source>
        <dbReference type="SAM" id="MobiDB-lite"/>
    </source>
</evidence>
<dbReference type="AlphaFoldDB" id="A0A0D2KRU8"/>
<evidence type="ECO:0000313" key="4">
    <source>
        <dbReference type="EMBL" id="KJA17382.1"/>
    </source>
</evidence>
<keyword evidence="2" id="KW-0472">Membrane</keyword>
<dbReference type="EMBL" id="KN817604">
    <property type="protein sequence ID" value="KJA17382.1"/>
    <property type="molecule type" value="Genomic_DNA"/>
</dbReference>
<dbReference type="Proteomes" id="UP000054270">
    <property type="component" value="Unassembled WGS sequence"/>
</dbReference>
<dbReference type="Pfam" id="PF20151">
    <property type="entry name" value="DUF6533"/>
    <property type="match status" value="1"/>
</dbReference>